<evidence type="ECO:0000256" key="3">
    <source>
        <dbReference type="ARBA" id="ARBA00023277"/>
    </source>
</evidence>
<feature type="region of interest" description="Disordered" evidence="4">
    <location>
        <begin position="23"/>
        <end position="63"/>
    </location>
</feature>
<dbReference type="AlphaFoldDB" id="G7DXE0"/>
<dbReference type="Proteomes" id="UP000009131">
    <property type="component" value="Unassembled WGS sequence"/>
</dbReference>
<dbReference type="InterPro" id="IPR019378">
    <property type="entry name" value="GDP-Fuc_O-FucTrfase"/>
</dbReference>
<keyword evidence="7" id="KW-1185">Reference proteome</keyword>
<dbReference type="OrthoDB" id="423313at2759"/>
<evidence type="ECO:0000313" key="7">
    <source>
        <dbReference type="Proteomes" id="UP000009131"/>
    </source>
</evidence>
<evidence type="ECO:0000256" key="2">
    <source>
        <dbReference type="ARBA" id="ARBA00023253"/>
    </source>
</evidence>
<feature type="transmembrane region" description="Helical" evidence="5">
    <location>
        <begin position="92"/>
        <end position="114"/>
    </location>
</feature>
<dbReference type="Pfam" id="PF10250">
    <property type="entry name" value="O-FucT"/>
    <property type="match status" value="1"/>
</dbReference>
<evidence type="ECO:0000256" key="1">
    <source>
        <dbReference type="ARBA" id="ARBA00022679"/>
    </source>
</evidence>
<reference evidence="6 7" key="1">
    <citation type="journal article" date="2011" name="J. Gen. Appl. Microbiol.">
        <title>Draft genome sequencing of the enigmatic basidiomycete Mixia osmundae.</title>
        <authorList>
            <person name="Nishida H."/>
            <person name="Nagatsuka Y."/>
            <person name="Sugiyama J."/>
        </authorList>
    </citation>
    <scope>NUCLEOTIDE SEQUENCE [LARGE SCALE GENOMIC DNA]</scope>
    <source>
        <strain evidence="7">CBS 9802 / IAM 14324 / JCM 22182 / KY 12970</strain>
    </source>
</reference>
<keyword evidence="1" id="KW-0808">Transferase</keyword>
<gene>
    <name evidence="6" type="primary">Mo01906</name>
    <name evidence="6" type="ORF">E5Q_01906</name>
</gene>
<protein>
    <submittedName>
        <fullName evidence="6">Uncharacterized protein</fullName>
    </submittedName>
</protein>
<dbReference type="CDD" id="cd11296">
    <property type="entry name" value="O-FucT_like"/>
    <property type="match status" value="1"/>
</dbReference>
<evidence type="ECO:0000256" key="4">
    <source>
        <dbReference type="SAM" id="MobiDB-lite"/>
    </source>
</evidence>
<sequence>MAGSPITRRASCDQSCSVQEGAHAHRALRSRQSSGKMSKMTSLPNGRKYRPTSMSSAELGHPLSSKQAFQPAISAVPEVSRQSSSTGRRRAWAGRLAVVGCCGFLLLSAGRTLLSRRMNMLPDIEQNVIARVAGFHSNPHHMLRVDDLLRPVHNTHTQTNALDLNAELGSTLDTNAEASESATHDALEDSSGTSVSWVAETSIQPLARALHGTSAIFFPGKWGFSNHVYIAMKAGYLGVRTNRSVILTDPYGPLSFSSIFDHQGASRLAGGMPSYDLHNVTEERVEVGCLTTGTDTDLDERNLHIQTWPMPEFGGYSGDSYEAVEQVSLMPVALESFISNATELHSRYTTRVRPQADVLCVYPAFGLHEQEYESIYGHKFDGEIMMLTDPAWQDWGRYLFFSAEIERLADLVIESVLSTVSARFVSVHIRRGDFCRPRFHRANCDMPHSQSLDLYAKALNEFSNAEACDAMQAVTDVLLLTDERDPDFSAEARKRGWHTVDTLSVVDRYLLPEWRSKGASPSFIAGIVAGAVMARSQAFVGTARSSMSALARLRVETWQGGCTALVVPN</sequence>
<dbReference type="Gene3D" id="3.40.50.11350">
    <property type="match status" value="1"/>
</dbReference>
<keyword evidence="5" id="KW-1133">Transmembrane helix</keyword>
<dbReference type="InParanoid" id="G7DXE0"/>
<keyword evidence="2" id="KW-0294">Fucose metabolism</keyword>
<reference evidence="6 7" key="2">
    <citation type="journal article" date="2012" name="Open Biol.">
        <title>Characteristics of nucleosomes and linker DNA regions on the genome of the basidiomycete Mixia osmundae revealed by mono- and dinucleosome mapping.</title>
        <authorList>
            <person name="Nishida H."/>
            <person name="Kondo S."/>
            <person name="Matsumoto T."/>
            <person name="Suzuki Y."/>
            <person name="Yoshikawa H."/>
            <person name="Taylor T.D."/>
            <person name="Sugiyama J."/>
        </authorList>
    </citation>
    <scope>NUCLEOTIDE SEQUENCE [LARGE SCALE GENOMIC DNA]</scope>
    <source>
        <strain evidence="7">CBS 9802 / IAM 14324 / JCM 22182 / KY 12970</strain>
    </source>
</reference>
<name>G7DXE0_MIXOS</name>
<evidence type="ECO:0000256" key="5">
    <source>
        <dbReference type="SAM" id="Phobius"/>
    </source>
</evidence>
<proteinExistence type="predicted"/>
<dbReference type="eggNOG" id="ENOG502SM7G">
    <property type="taxonomic scope" value="Eukaryota"/>
</dbReference>
<accession>G7DXE0</accession>
<dbReference type="RefSeq" id="XP_014569884.1">
    <property type="nucleotide sequence ID" value="XM_014714398.1"/>
</dbReference>
<dbReference type="EMBL" id="BABT02000061">
    <property type="protein sequence ID" value="GAA95250.1"/>
    <property type="molecule type" value="Genomic_DNA"/>
</dbReference>
<keyword evidence="5" id="KW-0472">Membrane</keyword>
<feature type="compositionally biased region" description="Polar residues" evidence="4">
    <location>
        <begin position="30"/>
        <end position="44"/>
    </location>
</feature>
<evidence type="ECO:0000313" key="6">
    <source>
        <dbReference type="EMBL" id="GAA95250.1"/>
    </source>
</evidence>
<keyword evidence="5" id="KW-0812">Transmembrane</keyword>
<dbReference type="STRING" id="764103.G7DXE0"/>
<keyword evidence="3" id="KW-0119">Carbohydrate metabolism</keyword>
<dbReference type="HOGENOM" id="CLU_479035_0_0_1"/>
<comment type="caution">
    <text evidence="6">The sequence shown here is derived from an EMBL/GenBank/DDBJ whole genome shotgun (WGS) entry which is preliminary data.</text>
</comment>
<organism evidence="6 7">
    <name type="scientific">Mixia osmundae (strain CBS 9802 / IAM 14324 / JCM 22182 / KY 12970)</name>
    <dbReference type="NCBI Taxonomy" id="764103"/>
    <lineage>
        <taxon>Eukaryota</taxon>
        <taxon>Fungi</taxon>
        <taxon>Dikarya</taxon>
        <taxon>Basidiomycota</taxon>
        <taxon>Pucciniomycotina</taxon>
        <taxon>Mixiomycetes</taxon>
        <taxon>Mixiales</taxon>
        <taxon>Mixiaceae</taxon>
        <taxon>Mixia</taxon>
    </lineage>
</organism>